<dbReference type="InterPro" id="IPR036871">
    <property type="entry name" value="PX_dom_sf"/>
</dbReference>
<evidence type="ECO:0000256" key="1">
    <source>
        <dbReference type="ARBA" id="ARBA00004469"/>
    </source>
</evidence>
<protein>
    <recommendedName>
        <fullName evidence="7">PX domain-containing protein</fullName>
    </recommendedName>
</protein>
<keyword evidence="3" id="KW-0967">Endosome</keyword>
<evidence type="ECO:0000256" key="3">
    <source>
        <dbReference type="ARBA" id="ARBA00022753"/>
    </source>
</evidence>
<gene>
    <name evidence="9" type="primary">20195167</name>
    <name evidence="8" type="ORF">HELRODRAFT_110329</name>
</gene>
<keyword evidence="5" id="KW-0446">Lipid-binding</keyword>
<dbReference type="Gene3D" id="3.30.1520.10">
    <property type="entry name" value="Phox-like domain"/>
    <property type="match status" value="1"/>
</dbReference>
<dbReference type="InterPro" id="IPR001683">
    <property type="entry name" value="PX_dom"/>
</dbReference>
<dbReference type="EMBL" id="AMQM01003397">
    <property type="status" value="NOT_ANNOTATED_CDS"/>
    <property type="molecule type" value="Genomic_DNA"/>
</dbReference>
<dbReference type="Pfam" id="PF00787">
    <property type="entry name" value="PX"/>
    <property type="match status" value="1"/>
</dbReference>
<dbReference type="RefSeq" id="XP_009013873.1">
    <property type="nucleotide sequence ID" value="XM_009015625.1"/>
</dbReference>
<evidence type="ECO:0000256" key="6">
    <source>
        <dbReference type="ARBA" id="ARBA00023136"/>
    </source>
</evidence>
<feature type="domain" description="PX" evidence="7">
    <location>
        <begin position="88"/>
        <end position="205"/>
    </location>
</feature>
<reference evidence="8 10" key="2">
    <citation type="journal article" date="2013" name="Nature">
        <title>Insights into bilaterian evolution from three spiralian genomes.</title>
        <authorList>
            <person name="Simakov O."/>
            <person name="Marletaz F."/>
            <person name="Cho S.J."/>
            <person name="Edsinger-Gonzales E."/>
            <person name="Havlak P."/>
            <person name="Hellsten U."/>
            <person name="Kuo D.H."/>
            <person name="Larsson T."/>
            <person name="Lv J."/>
            <person name="Arendt D."/>
            <person name="Savage R."/>
            <person name="Osoegawa K."/>
            <person name="de Jong P."/>
            <person name="Grimwood J."/>
            <person name="Chapman J.A."/>
            <person name="Shapiro H."/>
            <person name="Aerts A."/>
            <person name="Otillar R.P."/>
            <person name="Terry A.Y."/>
            <person name="Boore J.L."/>
            <person name="Grigoriev I.V."/>
            <person name="Lindberg D.R."/>
            <person name="Seaver E.C."/>
            <person name="Weisblat D.A."/>
            <person name="Putnam N.H."/>
            <person name="Rokhsar D.S."/>
        </authorList>
    </citation>
    <scope>NUCLEOTIDE SEQUENCE</scope>
</reference>
<keyword evidence="6" id="KW-0472">Membrane</keyword>
<dbReference type="HOGENOM" id="CLU_698839_0_0_1"/>
<dbReference type="OMA" id="DQMERVC"/>
<evidence type="ECO:0000256" key="2">
    <source>
        <dbReference type="ARBA" id="ARBA00022448"/>
    </source>
</evidence>
<keyword evidence="10" id="KW-1185">Reference proteome</keyword>
<dbReference type="EnsemblMetazoa" id="HelroT110329">
    <property type="protein sequence ID" value="HelroP110329"/>
    <property type="gene ID" value="HelroG110329"/>
</dbReference>
<reference evidence="9" key="3">
    <citation type="submission" date="2015-06" db="UniProtKB">
        <authorList>
            <consortium name="EnsemblMetazoa"/>
        </authorList>
    </citation>
    <scope>IDENTIFICATION</scope>
</reference>
<dbReference type="PANTHER" id="PTHR20939">
    <property type="entry name" value="SORTING NEXIN 20, 21"/>
    <property type="match status" value="1"/>
</dbReference>
<evidence type="ECO:0000313" key="10">
    <source>
        <dbReference type="Proteomes" id="UP000015101"/>
    </source>
</evidence>
<comment type="subcellular location">
    <subcellularLocation>
        <location evidence="1">Early endosome membrane</location>
        <topology evidence="1">Peripheral membrane protein</topology>
        <orientation evidence="1">Cytoplasmic side</orientation>
    </subcellularLocation>
</comment>
<dbReference type="GO" id="GO:0031901">
    <property type="term" value="C:early endosome membrane"/>
    <property type="evidence" value="ECO:0000318"/>
    <property type="project" value="GO_Central"/>
</dbReference>
<dbReference type="CTD" id="20195167"/>
<dbReference type="AlphaFoldDB" id="T1EF15"/>
<dbReference type="InParanoid" id="T1EF15"/>
<dbReference type="Proteomes" id="UP000015101">
    <property type="component" value="Unassembled WGS sequence"/>
</dbReference>
<dbReference type="GO" id="GO:0015031">
    <property type="term" value="P:protein transport"/>
    <property type="evidence" value="ECO:0007669"/>
    <property type="project" value="UniProtKB-KW"/>
</dbReference>
<evidence type="ECO:0000259" key="7">
    <source>
        <dbReference type="PROSITE" id="PS50195"/>
    </source>
</evidence>
<dbReference type="FunCoup" id="T1EF15">
    <property type="interactions" value="37"/>
</dbReference>
<dbReference type="GO" id="GO:1901981">
    <property type="term" value="F:phosphatidylinositol phosphate binding"/>
    <property type="evidence" value="ECO:0000318"/>
    <property type="project" value="GO_Central"/>
</dbReference>
<accession>T1EF15</accession>
<evidence type="ECO:0000256" key="5">
    <source>
        <dbReference type="ARBA" id="ARBA00023121"/>
    </source>
</evidence>
<keyword evidence="4" id="KW-0653">Protein transport</keyword>
<dbReference type="InterPro" id="IPR039937">
    <property type="entry name" value="SNX20/SNX21"/>
</dbReference>
<dbReference type="STRING" id="6412.T1EF15"/>
<dbReference type="PANTHER" id="PTHR20939:SF11">
    <property type="entry name" value="LD12265P"/>
    <property type="match status" value="1"/>
</dbReference>
<dbReference type="SUPFAM" id="SSF64268">
    <property type="entry name" value="PX domain"/>
    <property type="match status" value="1"/>
</dbReference>
<sequence length="395" mass="43425">MACDKLENLLLDEDENLAKNLNGTLVFASDNSSAGSGISCYLDVKDSISLSTSSASPSPPTTPVILSGASPRLGISGSGNFKSATGSCDVKFEVIDTSIVGENKTKHVEYTILLMNTVGLDTMPAKIVKRYSQLNTLRRDLMNIDRNFISSISFPSKKLIGNFTNVTLQERSKAFENFLINVFSHKKLRFSRIFVNFLYGADVVEGYRLIENGLYERAAELLISSWKVQAKVYPLKCIHSALLLIGIVACYYSYNDFEQANMYADLAIQNFPEPLAAIKSVLSSSSPSPIASSSSPTAKIFKSSVSSPSSSSSSLTKSSLNTVFETWFIPLLKTNIKIGSSLAKSRKPHEQKIVHLHKLGYNVTTTESLLELILHNKKQWIEIVLGDFDRTDTNS</sequence>
<evidence type="ECO:0000313" key="8">
    <source>
        <dbReference type="EMBL" id="ESO08084.1"/>
    </source>
</evidence>
<dbReference type="PROSITE" id="PS50195">
    <property type="entry name" value="PX"/>
    <property type="match status" value="1"/>
</dbReference>
<proteinExistence type="predicted"/>
<dbReference type="EMBL" id="KB096134">
    <property type="protein sequence ID" value="ESO08084.1"/>
    <property type="molecule type" value="Genomic_DNA"/>
</dbReference>
<dbReference type="KEGG" id="hro:HELRODRAFT_110329"/>
<dbReference type="OrthoDB" id="5975050at2759"/>
<reference evidence="10" key="1">
    <citation type="submission" date="2012-12" db="EMBL/GenBank/DDBJ databases">
        <authorList>
            <person name="Hellsten U."/>
            <person name="Grimwood J."/>
            <person name="Chapman J.A."/>
            <person name="Shapiro H."/>
            <person name="Aerts A."/>
            <person name="Otillar R.P."/>
            <person name="Terry A.Y."/>
            <person name="Boore J.L."/>
            <person name="Simakov O."/>
            <person name="Marletaz F."/>
            <person name="Cho S.-J."/>
            <person name="Edsinger-Gonzales E."/>
            <person name="Havlak P."/>
            <person name="Kuo D.-H."/>
            <person name="Larsson T."/>
            <person name="Lv J."/>
            <person name="Arendt D."/>
            <person name="Savage R."/>
            <person name="Osoegawa K."/>
            <person name="de Jong P."/>
            <person name="Lindberg D.R."/>
            <person name="Seaver E.C."/>
            <person name="Weisblat D.A."/>
            <person name="Putnam N.H."/>
            <person name="Grigoriev I.V."/>
            <person name="Rokhsar D.S."/>
        </authorList>
    </citation>
    <scope>NUCLEOTIDE SEQUENCE</scope>
</reference>
<name>T1EF15_HELRO</name>
<evidence type="ECO:0000256" key="4">
    <source>
        <dbReference type="ARBA" id="ARBA00022927"/>
    </source>
</evidence>
<evidence type="ECO:0000313" key="9">
    <source>
        <dbReference type="EnsemblMetazoa" id="HelroP110329"/>
    </source>
</evidence>
<dbReference type="eggNOG" id="KOG2101">
    <property type="taxonomic scope" value="Eukaryota"/>
</dbReference>
<organism evidence="9 10">
    <name type="scientific">Helobdella robusta</name>
    <name type="common">Californian leech</name>
    <dbReference type="NCBI Taxonomy" id="6412"/>
    <lineage>
        <taxon>Eukaryota</taxon>
        <taxon>Metazoa</taxon>
        <taxon>Spiralia</taxon>
        <taxon>Lophotrochozoa</taxon>
        <taxon>Annelida</taxon>
        <taxon>Clitellata</taxon>
        <taxon>Hirudinea</taxon>
        <taxon>Rhynchobdellida</taxon>
        <taxon>Glossiphoniidae</taxon>
        <taxon>Helobdella</taxon>
    </lineage>
</organism>
<keyword evidence="2" id="KW-0813">Transport</keyword>
<dbReference type="GeneID" id="20195167"/>